<comment type="caution">
    <text evidence="1">The sequence shown here is derived from an EMBL/GenBank/DDBJ whole genome shotgun (WGS) entry which is preliminary data.</text>
</comment>
<dbReference type="AlphaFoldDB" id="A0A2H9TMG6"/>
<gene>
    <name evidence="1" type="ORF">PSACC_01276</name>
</gene>
<sequence>MNILRSISTRYANHSGIQRNIANYARYLVHRVSLAVINGRDVAITTADSPDYRHGDVLGMLRDGTLEGLFELLALLTEFQFFVDDLDIPAVLQAAQTIFDNFLYLYGRVTEVLLNLFGTIVTIRH</sequence>
<keyword evidence="2" id="KW-1185">Reference proteome</keyword>
<accession>A0A2H9TMG6</accession>
<evidence type="ECO:0000313" key="2">
    <source>
        <dbReference type="Proteomes" id="UP000240830"/>
    </source>
</evidence>
<reference evidence="1" key="1">
    <citation type="submission" date="2016-10" db="EMBL/GenBank/DDBJ databases">
        <title>The genome of Paramicrosporidium saccamoebae is the missing link in understanding Cryptomycota and Microsporidia evolution.</title>
        <authorList>
            <person name="Quandt C.A."/>
            <person name="Beaudet D."/>
            <person name="Corsaro D."/>
            <person name="Michel R."/>
            <person name="Corradi N."/>
            <person name="James T."/>
        </authorList>
    </citation>
    <scope>NUCLEOTIDE SEQUENCE [LARGE SCALE GENOMIC DNA]</scope>
    <source>
        <strain evidence="1">KSL3</strain>
    </source>
</reference>
<proteinExistence type="predicted"/>
<dbReference type="EMBL" id="MTSL01000095">
    <property type="protein sequence ID" value="PJF18926.1"/>
    <property type="molecule type" value="Genomic_DNA"/>
</dbReference>
<organism evidence="1 2">
    <name type="scientific">Paramicrosporidium saccamoebae</name>
    <dbReference type="NCBI Taxonomy" id="1246581"/>
    <lineage>
        <taxon>Eukaryota</taxon>
        <taxon>Fungi</taxon>
        <taxon>Fungi incertae sedis</taxon>
        <taxon>Cryptomycota</taxon>
        <taxon>Cryptomycota incertae sedis</taxon>
        <taxon>Paramicrosporidium</taxon>
    </lineage>
</organism>
<name>A0A2H9TMG6_9FUNG</name>
<protein>
    <submittedName>
        <fullName evidence="1">Uncharacterized protein</fullName>
    </submittedName>
</protein>
<dbReference type="Proteomes" id="UP000240830">
    <property type="component" value="Unassembled WGS sequence"/>
</dbReference>
<evidence type="ECO:0000313" key="1">
    <source>
        <dbReference type="EMBL" id="PJF18926.1"/>
    </source>
</evidence>